<reference evidence="4 5" key="1">
    <citation type="submission" date="2021-06" db="EMBL/GenBank/DDBJ databases">
        <authorList>
            <person name="Palmer J.M."/>
        </authorList>
    </citation>
    <scope>NUCLEOTIDE SEQUENCE [LARGE SCALE GENOMIC DNA]</scope>
    <source>
        <strain evidence="4 5">GA_2019</strain>
        <tissue evidence="4">Muscle</tissue>
    </source>
</reference>
<dbReference type="InterPro" id="IPR001452">
    <property type="entry name" value="SH3_domain"/>
</dbReference>
<comment type="caution">
    <text evidence="4">The sequence shown here is derived from an EMBL/GenBank/DDBJ whole genome shotgun (WGS) entry which is preliminary data.</text>
</comment>
<dbReference type="PROSITE" id="PS50002">
    <property type="entry name" value="SH3"/>
    <property type="match status" value="2"/>
</dbReference>
<proteinExistence type="predicted"/>
<sequence length="179" mass="19878">AASHGLFIVCSDHCLSEPEYVALYTYESPEKGDLTFDEGDVIMVTEREGEWWRGCIGDQTGLFPSNYVRPVEPELLCNELLVTLIYLARLGAKKDKKAGFTPPMSSSWDHPVPRPPSPLCQVTANTTLPNVNFSKGQLINILDKTNPDWWKGEANGVTGLLPTNYVKMTTESDPSQQCK</sequence>
<evidence type="ECO:0000256" key="2">
    <source>
        <dbReference type="PROSITE-ProRule" id="PRU00192"/>
    </source>
</evidence>
<feature type="domain" description="SH3" evidence="3">
    <location>
        <begin position="15"/>
        <end position="73"/>
    </location>
</feature>
<keyword evidence="1 2" id="KW-0728">SH3 domain</keyword>
<dbReference type="PRINTS" id="PR00452">
    <property type="entry name" value="SH3DOMAIN"/>
</dbReference>
<dbReference type="Pfam" id="PF00018">
    <property type="entry name" value="SH3_1"/>
    <property type="match status" value="1"/>
</dbReference>
<evidence type="ECO:0000313" key="5">
    <source>
        <dbReference type="Proteomes" id="UP001476798"/>
    </source>
</evidence>
<keyword evidence="5" id="KW-1185">Reference proteome</keyword>
<evidence type="ECO:0000313" key="4">
    <source>
        <dbReference type="EMBL" id="MEQ2172529.1"/>
    </source>
</evidence>
<accession>A0ABV0NNU5</accession>
<dbReference type="CDD" id="cd11838">
    <property type="entry name" value="SH3_Intersectin_3"/>
    <property type="match status" value="1"/>
</dbReference>
<organism evidence="4 5">
    <name type="scientific">Goodea atripinnis</name>
    <dbReference type="NCBI Taxonomy" id="208336"/>
    <lineage>
        <taxon>Eukaryota</taxon>
        <taxon>Metazoa</taxon>
        <taxon>Chordata</taxon>
        <taxon>Craniata</taxon>
        <taxon>Vertebrata</taxon>
        <taxon>Euteleostomi</taxon>
        <taxon>Actinopterygii</taxon>
        <taxon>Neopterygii</taxon>
        <taxon>Teleostei</taxon>
        <taxon>Neoteleostei</taxon>
        <taxon>Acanthomorphata</taxon>
        <taxon>Ovalentaria</taxon>
        <taxon>Atherinomorphae</taxon>
        <taxon>Cyprinodontiformes</taxon>
        <taxon>Goodeidae</taxon>
        <taxon>Goodea</taxon>
    </lineage>
</organism>
<evidence type="ECO:0000256" key="1">
    <source>
        <dbReference type="ARBA" id="ARBA00022443"/>
    </source>
</evidence>
<dbReference type="PANTHER" id="PTHR46026:SF1">
    <property type="entry name" value="RHO-TYPE GUANINE NUCLEOTIDE EXCHANGE FACTOR, ISOFORM F"/>
    <property type="match status" value="1"/>
</dbReference>
<feature type="domain" description="SH3" evidence="3">
    <location>
        <begin position="115"/>
        <end position="171"/>
    </location>
</feature>
<gene>
    <name evidence="4" type="ORF">GOODEAATRI_022015</name>
</gene>
<dbReference type="Proteomes" id="UP001476798">
    <property type="component" value="Unassembled WGS sequence"/>
</dbReference>
<dbReference type="InterPro" id="IPR036028">
    <property type="entry name" value="SH3-like_dom_sf"/>
</dbReference>
<dbReference type="EMBL" id="JAHRIO010042186">
    <property type="protein sequence ID" value="MEQ2172529.1"/>
    <property type="molecule type" value="Genomic_DNA"/>
</dbReference>
<evidence type="ECO:0000259" key="3">
    <source>
        <dbReference type="PROSITE" id="PS50002"/>
    </source>
</evidence>
<dbReference type="PANTHER" id="PTHR46026">
    <property type="entry name" value="RHO-TYPE GUANINE NUCLEOTIDE EXCHANGE FACTOR, ISOFORM F"/>
    <property type="match status" value="1"/>
</dbReference>
<dbReference type="Gene3D" id="2.30.30.40">
    <property type="entry name" value="SH3 Domains"/>
    <property type="match status" value="2"/>
</dbReference>
<dbReference type="SMART" id="SM00326">
    <property type="entry name" value="SH3"/>
    <property type="match status" value="2"/>
</dbReference>
<dbReference type="SUPFAM" id="SSF50044">
    <property type="entry name" value="SH3-domain"/>
    <property type="match status" value="2"/>
</dbReference>
<feature type="non-terminal residue" evidence="4">
    <location>
        <position position="1"/>
    </location>
</feature>
<dbReference type="Pfam" id="PF14604">
    <property type="entry name" value="SH3_9"/>
    <property type="match status" value="1"/>
</dbReference>
<protein>
    <recommendedName>
        <fullName evidence="3">SH3 domain-containing protein</fullName>
    </recommendedName>
</protein>
<name>A0ABV0NNU5_9TELE</name>